<dbReference type="Gene3D" id="3.20.20.100">
    <property type="entry name" value="NADP-dependent oxidoreductase domain"/>
    <property type="match status" value="1"/>
</dbReference>
<name>A0ABU5RAG6_9PSEU</name>
<dbReference type="PANTHER" id="PTHR43625:SF40">
    <property type="entry name" value="ALDO-KETO REDUCTASE YAKC [NADP(+)]"/>
    <property type="match status" value="1"/>
</dbReference>
<proteinExistence type="predicted"/>
<dbReference type="SUPFAM" id="SSF51430">
    <property type="entry name" value="NAD(P)-linked oxidoreductase"/>
    <property type="match status" value="1"/>
</dbReference>
<evidence type="ECO:0000313" key="4">
    <source>
        <dbReference type="Proteomes" id="UP001304298"/>
    </source>
</evidence>
<dbReference type="CDD" id="cd19076">
    <property type="entry name" value="AKR_AKR13A_13D"/>
    <property type="match status" value="1"/>
</dbReference>
<feature type="domain" description="NADP-dependent oxidoreductase" evidence="2">
    <location>
        <begin position="14"/>
        <end position="304"/>
    </location>
</feature>
<dbReference type="RefSeq" id="WP_323330203.1">
    <property type="nucleotide sequence ID" value="NZ_JAYFSI010000005.1"/>
</dbReference>
<organism evidence="3 4">
    <name type="scientific">Amycolatopsis heterodermiae</name>
    <dbReference type="NCBI Taxonomy" id="3110235"/>
    <lineage>
        <taxon>Bacteria</taxon>
        <taxon>Bacillati</taxon>
        <taxon>Actinomycetota</taxon>
        <taxon>Actinomycetes</taxon>
        <taxon>Pseudonocardiales</taxon>
        <taxon>Pseudonocardiaceae</taxon>
        <taxon>Amycolatopsis</taxon>
    </lineage>
</organism>
<dbReference type="InterPro" id="IPR036812">
    <property type="entry name" value="NAD(P)_OxRdtase_dom_sf"/>
</dbReference>
<evidence type="ECO:0000259" key="2">
    <source>
        <dbReference type="Pfam" id="PF00248"/>
    </source>
</evidence>
<dbReference type="EC" id="1.1.1.-" evidence="3"/>
<dbReference type="Proteomes" id="UP001304298">
    <property type="component" value="Unassembled WGS sequence"/>
</dbReference>
<comment type="caution">
    <text evidence="3">The sequence shown here is derived from an EMBL/GenBank/DDBJ whole genome shotgun (WGS) entry which is preliminary data.</text>
</comment>
<evidence type="ECO:0000313" key="3">
    <source>
        <dbReference type="EMBL" id="MEA5362614.1"/>
    </source>
</evidence>
<gene>
    <name evidence="3" type="ORF">VA596_23970</name>
</gene>
<dbReference type="EMBL" id="JAYFSI010000005">
    <property type="protein sequence ID" value="MEA5362614.1"/>
    <property type="molecule type" value="Genomic_DNA"/>
</dbReference>
<dbReference type="InterPro" id="IPR023210">
    <property type="entry name" value="NADP_OxRdtase_dom"/>
</dbReference>
<keyword evidence="1 3" id="KW-0560">Oxidoreductase</keyword>
<sequence>MTTVLGGLTVSEQGLGCMGMSDGYGRPDWDESIATVHRALELGITFLDTADIYGAGHNEVLVGRAIAGRRDEVRLATKFGIDNSAGGARRTVRGEAAYVKRSCETSLFRLDTDVIDLYYLHRPPVTAEIEETVGAMAELVAEGKVKHLGLSEVDGELLRRAHAVHPITAVQSEYSLWTRDVETQALATMRELGVALVAFAPLGRGFLTGTVGRPGGDRDMRTRMPRFTGAAATANEALVETIRAVGSARGATPAQVALAWVRAQADRLGVPVVPIPGTKRVKWLEQNAAAVDLTLTPDDLAALDPLAGRVEGARY</sequence>
<dbReference type="InterPro" id="IPR050791">
    <property type="entry name" value="Aldo-Keto_reductase"/>
</dbReference>
<accession>A0ABU5RAG6</accession>
<dbReference type="GO" id="GO:0016491">
    <property type="term" value="F:oxidoreductase activity"/>
    <property type="evidence" value="ECO:0007669"/>
    <property type="project" value="UniProtKB-KW"/>
</dbReference>
<dbReference type="Pfam" id="PF00248">
    <property type="entry name" value="Aldo_ket_red"/>
    <property type="match status" value="1"/>
</dbReference>
<protein>
    <submittedName>
        <fullName evidence="3">Aldo/keto reductase</fullName>
        <ecNumber evidence="3">1.1.1.-</ecNumber>
    </submittedName>
</protein>
<dbReference type="InterPro" id="IPR020471">
    <property type="entry name" value="AKR"/>
</dbReference>
<evidence type="ECO:0000256" key="1">
    <source>
        <dbReference type="ARBA" id="ARBA00023002"/>
    </source>
</evidence>
<dbReference type="PANTHER" id="PTHR43625">
    <property type="entry name" value="AFLATOXIN B1 ALDEHYDE REDUCTASE"/>
    <property type="match status" value="1"/>
</dbReference>
<keyword evidence="4" id="KW-1185">Reference proteome</keyword>
<dbReference type="PRINTS" id="PR00069">
    <property type="entry name" value="ALDKETRDTASE"/>
</dbReference>
<reference evidence="3 4" key="1">
    <citation type="submission" date="2023-12" db="EMBL/GenBank/DDBJ databases">
        <title>Amycolatopsis sp. V23-08.</title>
        <authorList>
            <person name="Somphong A."/>
        </authorList>
    </citation>
    <scope>NUCLEOTIDE SEQUENCE [LARGE SCALE GENOMIC DNA]</scope>
    <source>
        <strain evidence="3 4">V23-08</strain>
    </source>
</reference>